<evidence type="ECO:0000256" key="2">
    <source>
        <dbReference type="ARBA" id="ARBA00022723"/>
    </source>
</evidence>
<dbReference type="Proteomes" id="UP001596031">
    <property type="component" value="Unassembled WGS sequence"/>
</dbReference>
<dbReference type="PANTHER" id="PTHR30471:SF3">
    <property type="entry name" value="UPF0758 PROTEIN YEES-RELATED"/>
    <property type="match status" value="1"/>
</dbReference>
<reference evidence="8" key="1">
    <citation type="journal article" date="2019" name="Int. J. Syst. Evol. Microbiol.">
        <title>The Global Catalogue of Microorganisms (GCM) 10K type strain sequencing project: providing services to taxonomists for standard genome sequencing and annotation.</title>
        <authorList>
            <consortium name="The Broad Institute Genomics Platform"/>
            <consortium name="The Broad Institute Genome Sequencing Center for Infectious Disease"/>
            <person name="Wu L."/>
            <person name="Ma J."/>
        </authorList>
    </citation>
    <scope>NUCLEOTIDE SEQUENCE [LARGE SCALE GENOMIC DNA]</scope>
    <source>
        <strain evidence="8">CCUG 38813</strain>
    </source>
</reference>
<keyword evidence="1" id="KW-0645">Protease</keyword>
<keyword evidence="3" id="KW-0378">Hydrolase</keyword>
<accession>A0ABW0PFG8</accession>
<evidence type="ECO:0000313" key="8">
    <source>
        <dbReference type="Proteomes" id="UP001596031"/>
    </source>
</evidence>
<evidence type="ECO:0000256" key="3">
    <source>
        <dbReference type="ARBA" id="ARBA00022801"/>
    </source>
</evidence>
<dbReference type="EMBL" id="JBHSMS010000022">
    <property type="protein sequence ID" value="MFC5510612.1"/>
    <property type="molecule type" value="Genomic_DNA"/>
</dbReference>
<organism evidence="7 8">
    <name type="scientific">Massilia jejuensis</name>
    <dbReference type="NCBI Taxonomy" id="648894"/>
    <lineage>
        <taxon>Bacteria</taxon>
        <taxon>Pseudomonadati</taxon>
        <taxon>Pseudomonadota</taxon>
        <taxon>Betaproteobacteria</taxon>
        <taxon>Burkholderiales</taxon>
        <taxon>Oxalobacteraceae</taxon>
        <taxon>Telluria group</taxon>
        <taxon>Massilia</taxon>
    </lineage>
</organism>
<gene>
    <name evidence="7" type="ORF">ACFPOU_05695</name>
</gene>
<evidence type="ECO:0000259" key="6">
    <source>
        <dbReference type="PROSITE" id="PS50249"/>
    </source>
</evidence>
<dbReference type="Gene3D" id="3.40.140.10">
    <property type="entry name" value="Cytidine Deaminase, domain 2"/>
    <property type="match status" value="1"/>
</dbReference>
<keyword evidence="5" id="KW-0482">Metalloprotease</keyword>
<proteinExistence type="predicted"/>
<keyword evidence="8" id="KW-1185">Reference proteome</keyword>
<dbReference type="InterPro" id="IPR020891">
    <property type="entry name" value="UPF0758_CS"/>
</dbReference>
<dbReference type="RefSeq" id="WP_259213709.1">
    <property type="nucleotide sequence ID" value="NZ_JBHSMS010000022.1"/>
</dbReference>
<sequence>MTDVTTLSCRDSGAVANLTDRRQQENAVIAEAMNILRRRTYRASYERCDCPAVVRQHLMLAYGEAEREHFGVIWLDVKNRIIKRDVLFTGTLTHVSVSPREVVKAGLQLNAASCIVFHNHPSGVTEPSEADRMVTKSLSDALQLVEMRILDHIIVAGAESYSFAEHGLI</sequence>
<keyword evidence="4" id="KW-0862">Zinc</keyword>
<dbReference type="InterPro" id="IPR001405">
    <property type="entry name" value="UPF0758"/>
</dbReference>
<name>A0ABW0PFG8_9BURK</name>
<comment type="caution">
    <text evidence="7">The sequence shown here is derived from an EMBL/GenBank/DDBJ whole genome shotgun (WGS) entry which is preliminary data.</text>
</comment>
<dbReference type="PROSITE" id="PS50249">
    <property type="entry name" value="MPN"/>
    <property type="match status" value="1"/>
</dbReference>
<evidence type="ECO:0000256" key="5">
    <source>
        <dbReference type="ARBA" id="ARBA00023049"/>
    </source>
</evidence>
<evidence type="ECO:0000256" key="4">
    <source>
        <dbReference type="ARBA" id="ARBA00022833"/>
    </source>
</evidence>
<dbReference type="Pfam" id="PF04002">
    <property type="entry name" value="RadC"/>
    <property type="match status" value="1"/>
</dbReference>
<evidence type="ECO:0000313" key="7">
    <source>
        <dbReference type="EMBL" id="MFC5510612.1"/>
    </source>
</evidence>
<dbReference type="InterPro" id="IPR037518">
    <property type="entry name" value="MPN"/>
</dbReference>
<dbReference type="SUPFAM" id="SSF102712">
    <property type="entry name" value="JAB1/MPN domain"/>
    <property type="match status" value="1"/>
</dbReference>
<dbReference type="InterPro" id="IPR025657">
    <property type="entry name" value="RadC_JAB"/>
</dbReference>
<dbReference type="PROSITE" id="PS01302">
    <property type="entry name" value="UPF0758"/>
    <property type="match status" value="1"/>
</dbReference>
<dbReference type="PANTHER" id="PTHR30471">
    <property type="entry name" value="DNA REPAIR PROTEIN RADC"/>
    <property type="match status" value="1"/>
</dbReference>
<evidence type="ECO:0000256" key="1">
    <source>
        <dbReference type="ARBA" id="ARBA00022670"/>
    </source>
</evidence>
<dbReference type="CDD" id="cd08071">
    <property type="entry name" value="MPN_DUF2466"/>
    <property type="match status" value="1"/>
</dbReference>
<feature type="domain" description="MPN" evidence="6">
    <location>
        <begin position="47"/>
        <end position="169"/>
    </location>
</feature>
<keyword evidence="2" id="KW-0479">Metal-binding</keyword>
<protein>
    <submittedName>
        <fullName evidence="7">JAB domain-containing protein</fullName>
    </submittedName>
</protein>